<accession>A0A6J4MSG8</accession>
<dbReference type="GO" id="GO:0016811">
    <property type="term" value="F:hydrolase activity, acting on carbon-nitrogen (but not peptide) bonds, in linear amides"/>
    <property type="evidence" value="ECO:0007669"/>
    <property type="project" value="TreeGrafter"/>
</dbReference>
<dbReference type="SUPFAM" id="SSF102588">
    <property type="entry name" value="LmbE-like"/>
    <property type="match status" value="1"/>
</dbReference>
<protein>
    <recommendedName>
        <fullName evidence="2">LmbE family protein</fullName>
    </recommendedName>
</protein>
<evidence type="ECO:0000313" key="1">
    <source>
        <dbReference type="EMBL" id="CAA9367507.1"/>
    </source>
</evidence>
<dbReference type="PANTHER" id="PTHR12993:SF11">
    <property type="entry name" value="N-ACETYLGLUCOSAMINYL-PHOSPHATIDYLINOSITOL DE-N-ACETYLASE"/>
    <property type="match status" value="1"/>
</dbReference>
<gene>
    <name evidence="1" type="ORF">AVDCRST_MAG68-5005</name>
</gene>
<proteinExistence type="predicted"/>
<dbReference type="Gene3D" id="3.40.50.10320">
    <property type="entry name" value="LmbE-like"/>
    <property type="match status" value="1"/>
</dbReference>
<dbReference type="Pfam" id="PF02585">
    <property type="entry name" value="PIG-L"/>
    <property type="match status" value="1"/>
</dbReference>
<evidence type="ECO:0008006" key="2">
    <source>
        <dbReference type="Google" id="ProtNLM"/>
    </source>
</evidence>
<dbReference type="InterPro" id="IPR024078">
    <property type="entry name" value="LmbE-like_dom_sf"/>
</dbReference>
<sequence length="250" mass="27302">MGQRTLLVGLAHPDDEVGAAGTILAQRARGDRVVIVWLTRGEMTEAFGGIPQDEVAAIRLEHGRLAGELLGCETRFLDLPDCGVESTAANARRVAELITDIRPDGILTWGDAWARGMRHPDHQATGRIFRDAVTLARIAKVVAPRTPHRAPAPVFTYRGAHSTLPAVAVDVEPYLEGIFALGQFYLQRIGFGERTWLEERLRANGAPFGLRYAEAYDAWESAPGVVPALLPAVLANDEHIHPDRRGEIVP</sequence>
<dbReference type="InterPro" id="IPR003737">
    <property type="entry name" value="GlcNAc_PI_deacetylase-related"/>
</dbReference>
<dbReference type="EMBL" id="CADCTW010000228">
    <property type="protein sequence ID" value="CAA9367507.1"/>
    <property type="molecule type" value="Genomic_DNA"/>
</dbReference>
<dbReference type="PANTHER" id="PTHR12993">
    <property type="entry name" value="N-ACETYLGLUCOSAMINYL-PHOSPHATIDYLINOSITOL DE-N-ACETYLASE-RELATED"/>
    <property type="match status" value="1"/>
</dbReference>
<reference evidence="1" key="1">
    <citation type="submission" date="2020-02" db="EMBL/GenBank/DDBJ databases">
        <authorList>
            <person name="Meier V. D."/>
        </authorList>
    </citation>
    <scope>NUCLEOTIDE SEQUENCE</scope>
    <source>
        <strain evidence="1">AVDCRST_MAG68</strain>
    </source>
</reference>
<name>A0A6J4MSG8_9BACT</name>
<dbReference type="AlphaFoldDB" id="A0A6J4MSG8"/>
<organism evidence="1">
    <name type="scientific">uncultured Gemmatimonadota bacterium</name>
    <dbReference type="NCBI Taxonomy" id="203437"/>
    <lineage>
        <taxon>Bacteria</taxon>
        <taxon>Pseudomonadati</taxon>
        <taxon>Gemmatimonadota</taxon>
        <taxon>environmental samples</taxon>
    </lineage>
</organism>